<dbReference type="AlphaFoldDB" id="A0AAD6CQL6"/>
<proteinExistence type="predicted"/>
<gene>
    <name evidence="3" type="ORF">N7494_009751</name>
</gene>
<dbReference type="Gene3D" id="1.20.58.1040">
    <property type="match status" value="1"/>
</dbReference>
<keyword evidence="1" id="KW-0732">Signal</keyword>
<evidence type="ECO:0000313" key="4">
    <source>
        <dbReference type="Proteomes" id="UP001220324"/>
    </source>
</evidence>
<evidence type="ECO:0000259" key="2">
    <source>
        <dbReference type="SMART" id="SM00768"/>
    </source>
</evidence>
<dbReference type="SMART" id="SM00768">
    <property type="entry name" value="X8"/>
    <property type="match status" value="1"/>
</dbReference>
<dbReference type="Proteomes" id="UP001220324">
    <property type="component" value="Unassembled WGS sequence"/>
</dbReference>
<reference evidence="3 4" key="1">
    <citation type="journal article" date="2023" name="IMA Fungus">
        <title>Comparative genomic study of the Penicillium genus elucidates a diverse pangenome and 15 lateral gene transfer events.</title>
        <authorList>
            <person name="Petersen C."/>
            <person name="Sorensen T."/>
            <person name="Nielsen M.R."/>
            <person name="Sondergaard T.E."/>
            <person name="Sorensen J.L."/>
            <person name="Fitzpatrick D.A."/>
            <person name="Frisvad J.C."/>
            <person name="Nielsen K.L."/>
        </authorList>
    </citation>
    <scope>NUCLEOTIDE SEQUENCE [LARGE SCALE GENOMIC DNA]</scope>
    <source>
        <strain evidence="3 4">IBT 35679</strain>
    </source>
</reference>
<protein>
    <recommendedName>
        <fullName evidence="2">X8 domain-containing protein</fullName>
    </recommendedName>
</protein>
<dbReference type="EMBL" id="JAQIZZ010000007">
    <property type="protein sequence ID" value="KAJ5533199.1"/>
    <property type="molecule type" value="Genomic_DNA"/>
</dbReference>
<sequence length="151" mass="14937">MSSTFSYLGGEDGVMDGVIGNGTSGVYGAYSGCSANQRLAFAMDQYYKKNGKSADACGFSGAATTKSATTASACSSQLKAAGTAGTGTVSGTLNAGSTATGSGSSSGATSSGAAGVSTSPPGCLHWCLADRSLRPCCSCHWCLYDRAVNFK</sequence>
<keyword evidence="4" id="KW-1185">Reference proteome</keyword>
<evidence type="ECO:0000256" key="1">
    <source>
        <dbReference type="ARBA" id="ARBA00022729"/>
    </source>
</evidence>
<dbReference type="Pfam" id="PF07983">
    <property type="entry name" value="X8"/>
    <property type="match status" value="1"/>
</dbReference>
<comment type="caution">
    <text evidence="3">The sequence shown here is derived from an EMBL/GenBank/DDBJ whole genome shotgun (WGS) entry which is preliminary data.</text>
</comment>
<dbReference type="InterPro" id="IPR012946">
    <property type="entry name" value="X8"/>
</dbReference>
<accession>A0AAD6CQL6</accession>
<feature type="domain" description="X8" evidence="2">
    <location>
        <begin position="1"/>
        <end position="76"/>
    </location>
</feature>
<organism evidence="3 4">
    <name type="scientific">Penicillium frequentans</name>
    <dbReference type="NCBI Taxonomy" id="3151616"/>
    <lineage>
        <taxon>Eukaryota</taxon>
        <taxon>Fungi</taxon>
        <taxon>Dikarya</taxon>
        <taxon>Ascomycota</taxon>
        <taxon>Pezizomycotina</taxon>
        <taxon>Eurotiomycetes</taxon>
        <taxon>Eurotiomycetidae</taxon>
        <taxon>Eurotiales</taxon>
        <taxon>Aspergillaceae</taxon>
        <taxon>Penicillium</taxon>
    </lineage>
</organism>
<name>A0AAD6CQL6_9EURO</name>
<evidence type="ECO:0000313" key="3">
    <source>
        <dbReference type="EMBL" id="KAJ5533199.1"/>
    </source>
</evidence>